<comment type="caution">
    <text evidence="1">The sequence shown here is derived from an EMBL/GenBank/DDBJ whole genome shotgun (WGS) entry which is preliminary data.</text>
</comment>
<feature type="non-terminal residue" evidence="1">
    <location>
        <position position="113"/>
    </location>
</feature>
<dbReference type="AlphaFoldDB" id="A0A6A4XY82"/>
<sequence length="113" mass="12713">MPRITLDLLRKRSEHNEGIVSTLEEISLHQEEIEKIEVIGTLWFIKDPNIQLNFLAPDAWEQLIDSDDAILTLSGQLKPDYLCGIFNWAKAAGHASLAGSVFELYLHLLAADI</sequence>
<evidence type="ECO:0000313" key="1">
    <source>
        <dbReference type="EMBL" id="KAF0688885.1"/>
    </source>
</evidence>
<accession>A0A6A4XY82</accession>
<organism evidence="1">
    <name type="scientific">Aphanomyces stellatus</name>
    <dbReference type="NCBI Taxonomy" id="120398"/>
    <lineage>
        <taxon>Eukaryota</taxon>
        <taxon>Sar</taxon>
        <taxon>Stramenopiles</taxon>
        <taxon>Oomycota</taxon>
        <taxon>Saprolegniomycetes</taxon>
        <taxon>Saprolegniales</taxon>
        <taxon>Verrucalvaceae</taxon>
        <taxon>Aphanomyces</taxon>
    </lineage>
</organism>
<gene>
    <name evidence="1" type="ORF">As57867_019512</name>
</gene>
<dbReference type="OrthoDB" id="10250990at2759"/>
<reference evidence="1" key="1">
    <citation type="submission" date="2019-06" db="EMBL/GenBank/DDBJ databases">
        <title>Genomics analysis of Aphanomyces spp. identifies a new class of oomycete effector associated with host adaptation.</title>
        <authorList>
            <person name="Gaulin E."/>
        </authorList>
    </citation>
    <scope>NUCLEOTIDE SEQUENCE</scope>
    <source>
        <strain evidence="1">CBS 578.67</strain>
    </source>
</reference>
<proteinExistence type="predicted"/>
<dbReference type="EMBL" id="VJMH01006606">
    <property type="protein sequence ID" value="KAF0688885.1"/>
    <property type="molecule type" value="Genomic_DNA"/>
</dbReference>
<protein>
    <submittedName>
        <fullName evidence="1">Uncharacterized protein</fullName>
    </submittedName>
</protein>
<name>A0A6A4XY82_9STRA</name>